<evidence type="ECO:0000313" key="1">
    <source>
        <dbReference type="EMBL" id="GIY59048.1"/>
    </source>
</evidence>
<evidence type="ECO:0000313" key="2">
    <source>
        <dbReference type="Proteomes" id="UP001054837"/>
    </source>
</evidence>
<name>A0AAV4UMR3_9ARAC</name>
<proteinExistence type="predicted"/>
<comment type="caution">
    <text evidence="1">The sequence shown here is derived from an EMBL/GenBank/DDBJ whole genome shotgun (WGS) entry which is preliminary data.</text>
</comment>
<organism evidence="1 2">
    <name type="scientific">Caerostris darwini</name>
    <dbReference type="NCBI Taxonomy" id="1538125"/>
    <lineage>
        <taxon>Eukaryota</taxon>
        <taxon>Metazoa</taxon>
        <taxon>Ecdysozoa</taxon>
        <taxon>Arthropoda</taxon>
        <taxon>Chelicerata</taxon>
        <taxon>Arachnida</taxon>
        <taxon>Araneae</taxon>
        <taxon>Araneomorphae</taxon>
        <taxon>Entelegynae</taxon>
        <taxon>Araneoidea</taxon>
        <taxon>Araneidae</taxon>
        <taxon>Caerostris</taxon>
    </lineage>
</organism>
<dbReference type="AlphaFoldDB" id="A0AAV4UMR3"/>
<reference evidence="1 2" key="1">
    <citation type="submission" date="2021-06" db="EMBL/GenBank/DDBJ databases">
        <title>Caerostris darwini draft genome.</title>
        <authorList>
            <person name="Kono N."/>
            <person name="Arakawa K."/>
        </authorList>
    </citation>
    <scope>NUCLEOTIDE SEQUENCE [LARGE SCALE GENOMIC DNA]</scope>
</reference>
<dbReference type="EMBL" id="BPLQ01011596">
    <property type="protein sequence ID" value="GIY59048.1"/>
    <property type="molecule type" value="Genomic_DNA"/>
</dbReference>
<dbReference type="Proteomes" id="UP001054837">
    <property type="component" value="Unassembled WGS sequence"/>
</dbReference>
<gene>
    <name evidence="1" type="ORF">CDAR_275531</name>
</gene>
<accession>A0AAV4UMR3</accession>
<sequence>MHVKEKKDLFSSIYYKKCEASFVASQKQLRPDLSEIKLPPPTTRACRDTRSRLVIYVAINFLGFAIDSRFRPHKTLPGLHFPLGPFLLMSERAAVHPPKGVGEG</sequence>
<keyword evidence="2" id="KW-1185">Reference proteome</keyword>
<protein>
    <submittedName>
        <fullName evidence="1">Uncharacterized protein</fullName>
    </submittedName>
</protein>